<reference evidence="2" key="1">
    <citation type="submission" date="2013-08" db="EMBL/GenBank/DDBJ databases">
        <authorList>
            <person name="Mendez C."/>
            <person name="Richter M."/>
            <person name="Ferrer M."/>
            <person name="Sanchez J."/>
        </authorList>
    </citation>
    <scope>NUCLEOTIDE SEQUENCE</scope>
</reference>
<dbReference type="Pfam" id="PF13466">
    <property type="entry name" value="STAS_2"/>
    <property type="match status" value="1"/>
</dbReference>
<feature type="domain" description="STAS" evidence="1">
    <location>
        <begin position="1"/>
        <end position="66"/>
    </location>
</feature>
<dbReference type="InterPro" id="IPR058548">
    <property type="entry name" value="MlaB-like_STAS"/>
</dbReference>
<dbReference type="SUPFAM" id="SSF52091">
    <property type="entry name" value="SpoIIaa-like"/>
    <property type="match status" value="1"/>
</dbReference>
<organism evidence="2">
    <name type="scientific">mine drainage metagenome</name>
    <dbReference type="NCBI Taxonomy" id="410659"/>
    <lineage>
        <taxon>unclassified sequences</taxon>
        <taxon>metagenomes</taxon>
        <taxon>ecological metagenomes</taxon>
    </lineage>
</organism>
<evidence type="ECO:0000259" key="1">
    <source>
        <dbReference type="PROSITE" id="PS50801"/>
    </source>
</evidence>
<dbReference type="EMBL" id="AUZZ01009325">
    <property type="protein sequence ID" value="EQD33903.1"/>
    <property type="molecule type" value="Genomic_DNA"/>
</dbReference>
<dbReference type="AlphaFoldDB" id="T0YLA6"/>
<dbReference type="InterPro" id="IPR002645">
    <property type="entry name" value="STAS_dom"/>
</dbReference>
<proteinExistence type="predicted"/>
<accession>T0YLA6</accession>
<comment type="caution">
    <text evidence="2">The sequence shown here is derived from an EMBL/GenBank/DDBJ whole genome shotgun (WGS) entry which is preliminary data.</text>
</comment>
<dbReference type="Gene3D" id="3.30.750.24">
    <property type="entry name" value="STAS domain"/>
    <property type="match status" value="1"/>
</dbReference>
<reference evidence="2" key="2">
    <citation type="journal article" date="2014" name="ISME J.">
        <title>Microbial stratification in low pH oxic and suboxic macroscopic growths along an acid mine drainage.</title>
        <authorList>
            <person name="Mendez-Garcia C."/>
            <person name="Mesa V."/>
            <person name="Sprenger R.R."/>
            <person name="Richter M."/>
            <person name="Diez M.S."/>
            <person name="Solano J."/>
            <person name="Bargiela R."/>
            <person name="Golyshina O.V."/>
            <person name="Manteca A."/>
            <person name="Ramos J.L."/>
            <person name="Gallego J.R."/>
            <person name="Llorente I."/>
            <person name="Martins Dos Santos V.A."/>
            <person name="Jensen O.N."/>
            <person name="Pelaez A.I."/>
            <person name="Sanchez J."/>
            <person name="Ferrer M."/>
        </authorList>
    </citation>
    <scope>NUCLEOTIDE SEQUENCE</scope>
</reference>
<sequence length="66" mass="6990">MGAAQSALVIDCAALGPTDSAGLAVLLDWLAEARRAGRHLRFEHLPEDLLRLARISAVDGLLQQGV</sequence>
<dbReference type="PROSITE" id="PS50801">
    <property type="entry name" value="STAS"/>
    <property type="match status" value="1"/>
</dbReference>
<protein>
    <submittedName>
        <fullName evidence="2">Anti-sigma-factor antagonist</fullName>
    </submittedName>
</protein>
<name>T0YLA6_9ZZZZ</name>
<evidence type="ECO:0000313" key="2">
    <source>
        <dbReference type="EMBL" id="EQD33903.1"/>
    </source>
</evidence>
<dbReference type="InterPro" id="IPR036513">
    <property type="entry name" value="STAS_dom_sf"/>
</dbReference>
<gene>
    <name evidence="2" type="ORF">B2A_12915</name>
</gene>